<dbReference type="OrthoDB" id="429145at2759"/>
<dbReference type="PANTHER" id="PTHR18952">
    <property type="entry name" value="CARBONIC ANHYDRASE"/>
    <property type="match status" value="1"/>
</dbReference>
<dbReference type="GO" id="GO:0005737">
    <property type="term" value="C:cytoplasm"/>
    <property type="evidence" value="ECO:0007669"/>
    <property type="project" value="TreeGrafter"/>
</dbReference>
<proteinExistence type="inferred from homology"/>
<gene>
    <name evidence="4" type="ORF">HCN44_000125</name>
</gene>
<evidence type="ECO:0000256" key="1">
    <source>
        <dbReference type="ARBA" id="ARBA00010718"/>
    </source>
</evidence>
<dbReference type="GO" id="GO:0004089">
    <property type="term" value="F:carbonate dehydratase activity"/>
    <property type="evidence" value="ECO:0007669"/>
    <property type="project" value="InterPro"/>
</dbReference>
<comment type="caution">
    <text evidence="4">The sequence shown here is derived from an EMBL/GenBank/DDBJ whole genome shotgun (WGS) entry which is preliminary data.</text>
</comment>
<dbReference type="Proteomes" id="UP000639338">
    <property type="component" value="Unassembled WGS sequence"/>
</dbReference>
<sequence>MEKSLKLIIAFFSVVLVLFVGFFLFKHQSNASNSSGWDYQHPDMWKDMFPKDCAGSKQSPIDITFGDDMVTKQTMEFIWNNYQNPPENMTLTNNGHSVQLDVQWKMNHWIPYLSVEEDSPEYVFSNLHFHWGAHNTEGSEHTINGHGLPLEVHMVHFKREYKTIVNASNYQDGIMVIASFYNVTSKNSTAIQDIINAAEKVRDEGSSAHIDNFLLSDFEVLRDTPSWVSYNGSLTTPRCLEVVTWFLALKPYDMTEDQIKKIRSLKLSHGDDHDNRPTQPLNGRKIFYYEFR</sequence>
<feature type="transmembrane region" description="Helical" evidence="2">
    <location>
        <begin position="7"/>
        <end position="25"/>
    </location>
</feature>
<dbReference type="AlphaFoldDB" id="A0A835CRK6"/>
<evidence type="ECO:0000259" key="3">
    <source>
        <dbReference type="PROSITE" id="PS51144"/>
    </source>
</evidence>
<name>A0A835CRK6_APHGI</name>
<dbReference type="Pfam" id="PF00194">
    <property type="entry name" value="Carb_anhydrase"/>
    <property type="match status" value="1"/>
</dbReference>
<dbReference type="InterPro" id="IPR023561">
    <property type="entry name" value="Carbonic_anhydrase_a-class"/>
</dbReference>
<dbReference type="CDD" id="cd00326">
    <property type="entry name" value="alpha_CA"/>
    <property type="match status" value="1"/>
</dbReference>
<keyword evidence="5" id="KW-1185">Reference proteome</keyword>
<keyword evidence="2" id="KW-0472">Membrane</keyword>
<dbReference type="InterPro" id="IPR036398">
    <property type="entry name" value="CA_dom_sf"/>
</dbReference>
<reference evidence="4 5" key="1">
    <citation type="submission" date="2020-08" db="EMBL/GenBank/DDBJ databases">
        <title>Aphidius gifuensis genome sequencing and assembly.</title>
        <authorList>
            <person name="Du Z."/>
        </authorList>
    </citation>
    <scope>NUCLEOTIDE SEQUENCE [LARGE SCALE GENOMIC DNA]</scope>
    <source>
        <strain evidence="4">YNYX2018</strain>
        <tissue evidence="4">Adults</tissue>
    </source>
</reference>
<dbReference type="InterPro" id="IPR001148">
    <property type="entry name" value="CA_dom"/>
</dbReference>
<dbReference type="SUPFAM" id="SSF51069">
    <property type="entry name" value="Carbonic anhydrase"/>
    <property type="match status" value="1"/>
</dbReference>
<feature type="domain" description="Alpha-carbonic anhydrase" evidence="3">
    <location>
        <begin position="35"/>
        <end position="290"/>
    </location>
</feature>
<dbReference type="EMBL" id="JACMRX010000004">
    <property type="protein sequence ID" value="KAF7990320.1"/>
    <property type="molecule type" value="Genomic_DNA"/>
</dbReference>
<comment type="similarity">
    <text evidence="1">Belongs to the alpha-carbonic anhydrase family.</text>
</comment>
<evidence type="ECO:0000313" key="4">
    <source>
        <dbReference type="EMBL" id="KAF7990320.1"/>
    </source>
</evidence>
<evidence type="ECO:0000313" key="5">
    <source>
        <dbReference type="Proteomes" id="UP000639338"/>
    </source>
</evidence>
<dbReference type="Gene3D" id="3.10.200.10">
    <property type="entry name" value="Alpha carbonic anhydrase"/>
    <property type="match status" value="1"/>
</dbReference>
<accession>A0A835CRK6</accession>
<dbReference type="GO" id="GO:0008270">
    <property type="term" value="F:zinc ion binding"/>
    <property type="evidence" value="ECO:0007669"/>
    <property type="project" value="InterPro"/>
</dbReference>
<keyword evidence="2" id="KW-1133">Transmembrane helix</keyword>
<dbReference type="PROSITE" id="PS51144">
    <property type="entry name" value="ALPHA_CA_2"/>
    <property type="match status" value="1"/>
</dbReference>
<keyword evidence="2" id="KW-0812">Transmembrane</keyword>
<organism evidence="4 5">
    <name type="scientific">Aphidius gifuensis</name>
    <name type="common">Parasitoid wasp</name>
    <dbReference type="NCBI Taxonomy" id="684658"/>
    <lineage>
        <taxon>Eukaryota</taxon>
        <taxon>Metazoa</taxon>
        <taxon>Ecdysozoa</taxon>
        <taxon>Arthropoda</taxon>
        <taxon>Hexapoda</taxon>
        <taxon>Insecta</taxon>
        <taxon>Pterygota</taxon>
        <taxon>Neoptera</taxon>
        <taxon>Endopterygota</taxon>
        <taxon>Hymenoptera</taxon>
        <taxon>Apocrita</taxon>
        <taxon>Ichneumonoidea</taxon>
        <taxon>Braconidae</taxon>
        <taxon>Aphidiinae</taxon>
        <taxon>Aphidius</taxon>
    </lineage>
</organism>
<evidence type="ECO:0000256" key="2">
    <source>
        <dbReference type="SAM" id="Phobius"/>
    </source>
</evidence>
<dbReference type="SMART" id="SM01057">
    <property type="entry name" value="Carb_anhydrase"/>
    <property type="match status" value="1"/>
</dbReference>
<dbReference type="PANTHER" id="PTHR18952:SF124">
    <property type="entry name" value="CARBONIC ANHYDRASE 7"/>
    <property type="match status" value="1"/>
</dbReference>
<protein>
    <recommendedName>
        <fullName evidence="3">Alpha-carbonic anhydrase domain-containing protein</fullName>
    </recommendedName>
</protein>